<dbReference type="AlphaFoldDB" id="A0A0V1LBV2"/>
<protein>
    <submittedName>
        <fullName evidence="1">Uncharacterized protein</fullName>
    </submittedName>
</protein>
<accession>A0A0V1LBV2</accession>
<name>A0A0V1LBV2_9BILA</name>
<evidence type="ECO:0000313" key="2">
    <source>
        <dbReference type="Proteomes" id="UP000054721"/>
    </source>
</evidence>
<gene>
    <name evidence="1" type="ORF">T02_9386</name>
</gene>
<keyword evidence="2" id="KW-1185">Reference proteome</keyword>
<evidence type="ECO:0000313" key="1">
    <source>
        <dbReference type="EMBL" id="KRZ56938.1"/>
    </source>
</evidence>
<organism evidence="1 2">
    <name type="scientific">Trichinella nativa</name>
    <dbReference type="NCBI Taxonomy" id="6335"/>
    <lineage>
        <taxon>Eukaryota</taxon>
        <taxon>Metazoa</taxon>
        <taxon>Ecdysozoa</taxon>
        <taxon>Nematoda</taxon>
        <taxon>Enoplea</taxon>
        <taxon>Dorylaimia</taxon>
        <taxon>Trichinellida</taxon>
        <taxon>Trichinellidae</taxon>
        <taxon>Trichinella</taxon>
    </lineage>
</organism>
<dbReference type="EMBL" id="JYDW01000084">
    <property type="protein sequence ID" value="KRZ56938.1"/>
    <property type="molecule type" value="Genomic_DNA"/>
</dbReference>
<reference evidence="1 2" key="1">
    <citation type="submission" date="2015-05" db="EMBL/GenBank/DDBJ databases">
        <title>Evolution of Trichinella species and genotypes.</title>
        <authorList>
            <person name="Korhonen P.K."/>
            <person name="Edoardo P."/>
            <person name="Giuseppe L.R."/>
            <person name="Gasser R.B."/>
        </authorList>
    </citation>
    <scope>NUCLEOTIDE SEQUENCE [LARGE SCALE GENOMIC DNA]</scope>
    <source>
        <strain evidence="1">ISS10</strain>
    </source>
</reference>
<comment type="caution">
    <text evidence="1">The sequence shown here is derived from an EMBL/GenBank/DDBJ whole genome shotgun (WGS) entry which is preliminary data.</text>
</comment>
<sequence length="232" mass="26267">MIVFKRKPVAIFTETDGLTAVNLCTRNCAHYENSSCRRIARCFVAAYRLGNYICTLNYAINEEIAMRKQATNCCKCSPPPLISHLDRFRFVAGFERTPFSDKVHPALRDVFSKPTEHWLESSLPLLLVIRRVRGAHPCSSSVHVLDAIFRYDCVAFDSTLSIAAVLSSELCKPSRRAYMTKLNPVHQNRRTVTPTRFPTTKPTSFVNVVWNAAYISLLFNGLSCTSEKQQLI</sequence>
<dbReference type="Proteomes" id="UP000054721">
    <property type="component" value="Unassembled WGS sequence"/>
</dbReference>
<proteinExistence type="predicted"/>